<keyword evidence="2" id="KW-1185">Reference proteome</keyword>
<name>A0A3N4HR80_ASCIM</name>
<gene>
    <name evidence="1" type="ORF">BJ508DRAFT_340458</name>
</gene>
<sequence length="388" mass="45423">MPFQDLPHELRLAIFEQIDNWSNWPDFLAFRHTDRTNFMLLNNNLTVLAPMPSHEWKSKYGKMFVDDHWRRSEMWRREGPNLGRSFPPVNDKLKIKGLEGLNSDVSDDPEQTYFVEDYVIAYELDAIEGNGPFLSDFLTLLNIRLTPTPADTDWQPPNFLAWHCKARSALHFLLFLVWGSKPSQNLTIPKELYLDPAEFYQINSYEAFGVPLFDIEERFLSNALPYFEESDDGCDHGVENEDGLSESSSRSEDCCGECKEKAKHQHKHAYAEMLEKANDVVYWMSGMHERVEINADDFGDRDLVSRKIKQMSLVRQALWHLTQKQLHERLEPFIGVQESELKGREEESRLVVSAIHWICSYAEVFWHLNRYYDESVLKGEGREVWFDS</sequence>
<organism evidence="1 2">
    <name type="scientific">Ascobolus immersus RN42</name>
    <dbReference type="NCBI Taxonomy" id="1160509"/>
    <lineage>
        <taxon>Eukaryota</taxon>
        <taxon>Fungi</taxon>
        <taxon>Dikarya</taxon>
        <taxon>Ascomycota</taxon>
        <taxon>Pezizomycotina</taxon>
        <taxon>Pezizomycetes</taxon>
        <taxon>Pezizales</taxon>
        <taxon>Ascobolaceae</taxon>
        <taxon>Ascobolus</taxon>
    </lineage>
</organism>
<evidence type="ECO:0000313" key="2">
    <source>
        <dbReference type="Proteomes" id="UP000275078"/>
    </source>
</evidence>
<dbReference type="Proteomes" id="UP000275078">
    <property type="component" value="Unassembled WGS sequence"/>
</dbReference>
<dbReference type="EMBL" id="ML119794">
    <property type="protein sequence ID" value="RPA74300.1"/>
    <property type="molecule type" value="Genomic_DNA"/>
</dbReference>
<dbReference type="AlphaFoldDB" id="A0A3N4HR80"/>
<protein>
    <submittedName>
        <fullName evidence="1">Uncharacterized protein</fullName>
    </submittedName>
</protein>
<proteinExistence type="predicted"/>
<evidence type="ECO:0000313" key="1">
    <source>
        <dbReference type="EMBL" id="RPA74300.1"/>
    </source>
</evidence>
<reference evidence="1 2" key="1">
    <citation type="journal article" date="2018" name="Nat. Ecol. Evol.">
        <title>Pezizomycetes genomes reveal the molecular basis of ectomycorrhizal truffle lifestyle.</title>
        <authorList>
            <person name="Murat C."/>
            <person name="Payen T."/>
            <person name="Noel B."/>
            <person name="Kuo A."/>
            <person name="Morin E."/>
            <person name="Chen J."/>
            <person name="Kohler A."/>
            <person name="Krizsan K."/>
            <person name="Balestrini R."/>
            <person name="Da Silva C."/>
            <person name="Montanini B."/>
            <person name="Hainaut M."/>
            <person name="Levati E."/>
            <person name="Barry K.W."/>
            <person name="Belfiori B."/>
            <person name="Cichocki N."/>
            <person name="Clum A."/>
            <person name="Dockter R.B."/>
            <person name="Fauchery L."/>
            <person name="Guy J."/>
            <person name="Iotti M."/>
            <person name="Le Tacon F."/>
            <person name="Lindquist E.A."/>
            <person name="Lipzen A."/>
            <person name="Malagnac F."/>
            <person name="Mello A."/>
            <person name="Molinier V."/>
            <person name="Miyauchi S."/>
            <person name="Poulain J."/>
            <person name="Riccioni C."/>
            <person name="Rubini A."/>
            <person name="Sitrit Y."/>
            <person name="Splivallo R."/>
            <person name="Traeger S."/>
            <person name="Wang M."/>
            <person name="Zifcakova L."/>
            <person name="Wipf D."/>
            <person name="Zambonelli A."/>
            <person name="Paolocci F."/>
            <person name="Nowrousian M."/>
            <person name="Ottonello S."/>
            <person name="Baldrian P."/>
            <person name="Spatafora J.W."/>
            <person name="Henrissat B."/>
            <person name="Nagy L.G."/>
            <person name="Aury J.M."/>
            <person name="Wincker P."/>
            <person name="Grigoriev I.V."/>
            <person name="Bonfante P."/>
            <person name="Martin F.M."/>
        </authorList>
    </citation>
    <scope>NUCLEOTIDE SEQUENCE [LARGE SCALE GENOMIC DNA]</scope>
    <source>
        <strain evidence="1 2">RN42</strain>
    </source>
</reference>
<accession>A0A3N4HR80</accession>